<dbReference type="InterPro" id="IPR000241">
    <property type="entry name" value="RlmKL-like_Mtase"/>
</dbReference>
<dbReference type="PANTHER" id="PTHR47313">
    <property type="entry name" value="RIBOSOMAL RNA LARGE SUBUNIT METHYLTRANSFERASE K/L"/>
    <property type="match status" value="1"/>
</dbReference>
<dbReference type="Pfam" id="PF01170">
    <property type="entry name" value="UPF0020"/>
    <property type="match status" value="1"/>
</dbReference>
<evidence type="ECO:0000313" key="5">
    <source>
        <dbReference type="EMBL" id="SHH57774.1"/>
    </source>
</evidence>
<sequence>MVAAMEFQMCVPSLFGLEGLVADELKRLNMKDVRAENGRVLFTGEKPDIARANINIATGERILLVVGETRAETFDMLFEGVKAMPWEHFIPMDGAFPVKGHALDSKLHSIPDCQSIIKKAIVERLKAKYKVEWLKETGAKYQVQFAIMKDVAALYIDTSGSGLHKRGYRPVGNAAPLRETLAAAIVRLARYRGREELCDPFCGSGTLPIEAALAALNRAPGLNRAFAAQSFKWLDNAVWAQAKDEARDREYHGSYNIWGGDIDPDSVKIAGENAHRAGVREHIRFEVAEAAEFKRAAPGGIIVTNPPYGERVMEHQEAERIYKKFGAAVRVLDGWKLYILSSHTEFERAFGKTAVKKRKLYNGMIKCDLFMYY</sequence>
<evidence type="ECO:0000256" key="2">
    <source>
        <dbReference type="ARBA" id="ARBA00022679"/>
    </source>
</evidence>
<keyword evidence="1 5" id="KW-0489">Methyltransferase</keyword>
<dbReference type="InterPro" id="IPR029063">
    <property type="entry name" value="SAM-dependent_MTases_sf"/>
</dbReference>
<gene>
    <name evidence="5" type="ORF">SAMN02745823_00351</name>
</gene>
<dbReference type="AlphaFoldDB" id="A0A1M5U490"/>
<dbReference type="InterPro" id="IPR004114">
    <property type="entry name" value="THUMP_dom"/>
</dbReference>
<proteinExistence type="predicted"/>
<feature type="domain" description="THUMP" evidence="4">
    <location>
        <begin position="48"/>
        <end position="158"/>
    </location>
</feature>
<reference evidence="5 6" key="1">
    <citation type="submission" date="2016-11" db="EMBL/GenBank/DDBJ databases">
        <authorList>
            <person name="Jaros S."/>
            <person name="Januszkiewicz K."/>
            <person name="Wedrychowicz H."/>
        </authorList>
    </citation>
    <scope>NUCLEOTIDE SEQUENCE [LARGE SCALE GENOMIC DNA]</scope>
    <source>
        <strain evidence="5 6">DSM 10068</strain>
    </source>
</reference>
<dbReference type="SMART" id="SM00981">
    <property type="entry name" value="THUMP"/>
    <property type="match status" value="1"/>
</dbReference>
<keyword evidence="2" id="KW-0808">Transferase</keyword>
<name>A0A1M5U490_9FIRM</name>
<organism evidence="5 6">
    <name type="scientific">Sporobacter termitidis DSM 10068</name>
    <dbReference type="NCBI Taxonomy" id="1123282"/>
    <lineage>
        <taxon>Bacteria</taxon>
        <taxon>Bacillati</taxon>
        <taxon>Bacillota</taxon>
        <taxon>Clostridia</taxon>
        <taxon>Eubacteriales</taxon>
        <taxon>Oscillospiraceae</taxon>
        <taxon>Sporobacter</taxon>
    </lineage>
</organism>
<evidence type="ECO:0000313" key="6">
    <source>
        <dbReference type="Proteomes" id="UP000183995"/>
    </source>
</evidence>
<keyword evidence="3" id="KW-0694">RNA-binding</keyword>
<dbReference type="SUPFAM" id="SSF53335">
    <property type="entry name" value="S-adenosyl-L-methionine-dependent methyltransferases"/>
    <property type="match status" value="1"/>
</dbReference>
<dbReference type="Pfam" id="PF02926">
    <property type="entry name" value="THUMP"/>
    <property type="match status" value="1"/>
</dbReference>
<dbReference type="GO" id="GO:0070043">
    <property type="term" value="F:rRNA (guanine-N7-)-methyltransferase activity"/>
    <property type="evidence" value="ECO:0007669"/>
    <property type="project" value="TreeGrafter"/>
</dbReference>
<dbReference type="PROSITE" id="PS00092">
    <property type="entry name" value="N6_MTASE"/>
    <property type="match status" value="1"/>
</dbReference>
<dbReference type="CDD" id="cd11715">
    <property type="entry name" value="THUMP_AdoMetMT"/>
    <property type="match status" value="1"/>
</dbReference>
<dbReference type="PANTHER" id="PTHR47313:SF1">
    <property type="entry name" value="RIBOSOMAL RNA LARGE SUBUNIT METHYLTRANSFERASE K_L"/>
    <property type="match status" value="1"/>
</dbReference>
<dbReference type="GO" id="GO:0003723">
    <property type="term" value="F:RNA binding"/>
    <property type="evidence" value="ECO:0007669"/>
    <property type="project" value="UniProtKB-UniRule"/>
</dbReference>
<protein>
    <submittedName>
        <fullName evidence="5">Putative N6-adenine-specific DNA methylase</fullName>
    </submittedName>
</protein>
<evidence type="ECO:0000259" key="4">
    <source>
        <dbReference type="PROSITE" id="PS51165"/>
    </source>
</evidence>
<dbReference type="InterPro" id="IPR053943">
    <property type="entry name" value="RlmKL-like_Mtase_CS"/>
</dbReference>
<dbReference type="InterPro" id="IPR002052">
    <property type="entry name" value="DNA_methylase_N6_adenine_CS"/>
</dbReference>
<dbReference type="EMBL" id="FQXV01000001">
    <property type="protein sequence ID" value="SHH57774.1"/>
    <property type="molecule type" value="Genomic_DNA"/>
</dbReference>
<keyword evidence="6" id="KW-1185">Reference proteome</keyword>
<dbReference type="STRING" id="1123282.SAMN02745823_00351"/>
<dbReference type="Gene3D" id="3.40.50.150">
    <property type="entry name" value="Vaccinia Virus protein VP39"/>
    <property type="match status" value="1"/>
</dbReference>
<accession>A0A1M5U490</accession>
<dbReference type="PROSITE" id="PS51165">
    <property type="entry name" value="THUMP"/>
    <property type="match status" value="1"/>
</dbReference>
<dbReference type="Pfam" id="PF22020">
    <property type="entry name" value="RlmL_1st"/>
    <property type="match status" value="1"/>
</dbReference>
<evidence type="ECO:0000256" key="1">
    <source>
        <dbReference type="ARBA" id="ARBA00022603"/>
    </source>
</evidence>
<dbReference type="GO" id="GO:0008990">
    <property type="term" value="F:rRNA (guanine-N2-)-methyltransferase activity"/>
    <property type="evidence" value="ECO:0007669"/>
    <property type="project" value="TreeGrafter"/>
</dbReference>
<evidence type="ECO:0000256" key="3">
    <source>
        <dbReference type="PROSITE-ProRule" id="PRU00529"/>
    </source>
</evidence>
<dbReference type="PROSITE" id="PS01261">
    <property type="entry name" value="UPF0020"/>
    <property type="match status" value="1"/>
</dbReference>
<dbReference type="Gene3D" id="3.30.2130.30">
    <property type="match status" value="1"/>
</dbReference>
<dbReference type="InterPro" id="IPR054170">
    <property type="entry name" value="RlmL_1st"/>
</dbReference>
<dbReference type="Proteomes" id="UP000183995">
    <property type="component" value="Unassembled WGS sequence"/>
</dbReference>